<dbReference type="FunFam" id="3.40.50.970:FF:000039">
    <property type="entry name" value="Indolepyruvate oxidoreductase subunit IorA"/>
    <property type="match status" value="1"/>
</dbReference>
<dbReference type="GO" id="GO:0043805">
    <property type="term" value="F:indolepyruvate ferredoxin oxidoreductase activity"/>
    <property type="evidence" value="ECO:0007669"/>
    <property type="project" value="UniProtKB-UniRule"/>
</dbReference>
<evidence type="ECO:0000256" key="5">
    <source>
        <dbReference type="ARBA" id="ARBA00022448"/>
    </source>
</evidence>
<feature type="binding site" evidence="15">
    <location>
        <position position="568"/>
    </location>
    <ligand>
        <name>[4Fe-4S] cluster</name>
        <dbReference type="ChEBI" id="CHEBI:49883"/>
        <label>1</label>
    </ligand>
</feature>
<dbReference type="GO" id="GO:0051539">
    <property type="term" value="F:4 iron, 4 sulfur cluster binding"/>
    <property type="evidence" value="ECO:0007669"/>
    <property type="project" value="UniProtKB-UniRule"/>
</dbReference>
<feature type="domain" description="4Fe-4S ferredoxin-type" evidence="16">
    <location>
        <begin position="549"/>
        <end position="578"/>
    </location>
</feature>
<protein>
    <recommendedName>
        <fullName evidence="4 14">Indolepyruvate oxidoreductase subunit IorA</fullName>
        <shortName evidence="14">IOR</shortName>
        <ecNumber evidence="3 14">1.2.7.8</ecNumber>
    </recommendedName>
    <alternativeName>
        <fullName evidence="12 14">Indolepyruvate ferredoxin oxidoreductase subunit alpha</fullName>
    </alternativeName>
</protein>
<dbReference type="Gene3D" id="3.40.50.970">
    <property type="match status" value="2"/>
</dbReference>
<dbReference type="GO" id="GO:0046872">
    <property type="term" value="F:metal ion binding"/>
    <property type="evidence" value="ECO:0007669"/>
    <property type="project" value="UniProtKB-UniRule"/>
</dbReference>
<evidence type="ECO:0000256" key="3">
    <source>
        <dbReference type="ARBA" id="ARBA00012812"/>
    </source>
</evidence>
<sequence length="581" mass="63260">MKRLMIGNEAIALGAYEAGVRIVSSYPGTPSTEITEFMAKRNDVYTEWAPNEKVACEVAIGASIAGARSMTCMKHVGLNVAADPLFTSSYTGVNGGFVIVVADDPGMHSSQNEQDSRNYAKASKVPMLEPSDSAECKEFMKKAFEISEKFDTPVIVRLTTRVAHSQSLVEVNERENVELKDMVKNPAKYVMMPAMAKKRHVFVEQRCEDLKKFAETSDLNKIEINDTKIGIITSGITYQYAKEAMPQASYLKLGIVNPINENLVKDFAKKVDRVVVLEELDPFIEEFCKAHGVNAEGKEIFTLQGEYTASMIKEKLLGIKNENILSSGVDVPVRPPVMCPGCPHRGMFYVLSKLKLTVSGDIGCYTLGAMAPLSAVDACVCMGASVGMAHGMQKARGEEFAKNTVAVIGDSTFIHSGITGLIDIVYNKGVSTVIILDNSITGMTGHQQNPTTGFTIKNEPTKSVNLIKLANAVGIDRVVVADPFDVDNFEKVVKEEINAPEPSVIISQRPCALLKNVNYGRECIIDSDKCKNCKMCMKLGCPAITVKNGKMVINSALCNGCELCTHVCKFGAIRKVGEDNE</sequence>
<accession>A0A926F675</accession>
<dbReference type="InterPro" id="IPR002880">
    <property type="entry name" value="Pyrv_Fd/Flavodoxin_OxRdtase_N"/>
</dbReference>
<evidence type="ECO:0000256" key="4">
    <source>
        <dbReference type="ARBA" id="ARBA00017710"/>
    </source>
</evidence>
<dbReference type="PANTHER" id="PTHR43710">
    <property type="entry name" value="2-HYDROXYACYL-COA LYASE"/>
    <property type="match status" value="1"/>
</dbReference>
<feature type="binding site" evidence="15">
    <location>
        <position position="530"/>
    </location>
    <ligand>
        <name>[4Fe-4S] cluster</name>
        <dbReference type="ChEBI" id="CHEBI:49883"/>
        <label>1</label>
    </ligand>
</feature>
<dbReference type="InterPro" id="IPR045025">
    <property type="entry name" value="HACL1-like"/>
</dbReference>
<comment type="subunit">
    <text evidence="2">Heterodimer of the IorA and IorB subunits.</text>
</comment>
<evidence type="ECO:0000256" key="10">
    <source>
        <dbReference type="ARBA" id="ARBA00023004"/>
    </source>
</evidence>
<dbReference type="NCBIfam" id="TIGR03336">
    <property type="entry name" value="IOR_alpha"/>
    <property type="match status" value="1"/>
</dbReference>
<keyword evidence="5 14" id="KW-0813">Transport</keyword>
<feature type="domain" description="4Fe-4S ferredoxin-type" evidence="16">
    <location>
        <begin position="521"/>
        <end position="542"/>
    </location>
</feature>
<feature type="binding site" evidence="15">
    <location>
        <position position="541"/>
    </location>
    <ligand>
        <name>[4Fe-4S] cluster</name>
        <dbReference type="ChEBI" id="CHEBI:49883"/>
        <label>2</label>
    </ligand>
</feature>
<evidence type="ECO:0000256" key="11">
    <source>
        <dbReference type="ARBA" id="ARBA00023014"/>
    </source>
</evidence>
<feature type="binding site" evidence="15">
    <location>
        <position position="533"/>
    </location>
    <ligand>
        <name>[4Fe-4S] cluster</name>
        <dbReference type="ChEBI" id="CHEBI:49883"/>
        <label>1</label>
    </ligand>
</feature>
<evidence type="ECO:0000256" key="8">
    <source>
        <dbReference type="ARBA" id="ARBA00022982"/>
    </source>
</evidence>
<dbReference type="SUPFAM" id="SSF52518">
    <property type="entry name" value="Thiamin diphosphate-binding fold (THDP-binding)"/>
    <property type="match status" value="2"/>
</dbReference>
<dbReference type="Pfam" id="PF02775">
    <property type="entry name" value="TPP_enzyme_C"/>
    <property type="match status" value="1"/>
</dbReference>
<dbReference type="Pfam" id="PF01855">
    <property type="entry name" value="POR_N"/>
    <property type="match status" value="1"/>
</dbReference>
<dbReference type="Proteomes" id="UP000647416">
    <property type="component" value="Unassembled WGS sequence"/>
</dbReference>
<dbReference type="AlphaFoldDB" id="A0A926F675"/>
<evidence type="ECO:0000313" key="17">
    <source>
        <dbReference type="EMBL" id="MBC8595466.1"/>
    </source>
</evidence>
<comment type="caution">
    <text evidence="17">The sequence shown here is derived from an EMBL/GenBank/DDBJ whole genome shotgun (WGS) entry which is preliminary data.</text>
</comment>
<dbReference type="InterPro" id="IPR017896">
    <property type="entry name" value="4Fe4S_Fe-S-bd"/>
</dbReference>
<evidence type="ECO:0000259" key="16">
    <source>
        <dbReference type="PROSITE" id="PS51379"/>
    </source>
</evidence>
<keyword evidence="18" id="KW-1185">Reference proteome</keyword>
<dbReference type="PIRSF" id="PIRSF006439">
    <property type="entry name" value="Indolepyruvate_ferr_oxidored"/>
    <property type="match status" value="1"/>
</dbReference>
<dbReference type="CDD" id="cd07034">
    <property type="entry name" value="TPP_PYR_PFOR_IOR-alpha_like"/>
    <property type="match status" value="1"/>
</dbReference>
<keyword evidence="10 14" id="KW-0408">Iron</keyword>
<organism evidence="17 18">
    <name type="scientific">Qingrenia yutianensis</name>
    <dbReference type="NCBI Taxonomy" id="2763676"/>
    <lineage>
        <taxon>Bacteria</taxon>
        <taxon>Bacillati</taxon>
        <taxon>Bacillota</taxon>
        <taxon>Clostridia</taxon>
        <taxon>Eubacteriales</taxon>
        <taxon>Oscillospiraceae</taxon>
        <taxon>Qingrenia</taxon>
    </lineage>
</organism>
<feature type="binding site" evidence="15">
    <location>
        <position position="564"/>
    </location>
    <ligand>
        <name>[4Fe-4S] cluster</name>
        <dbReference type="ChEBI" id="CHEBI:49883"/>
        <label>2</label>
    </ligand>
</feature>
<dbReference type="Gene3D" id="3.40.50.920">
    <property type="match status" value="1"/>
</dbReference>
<keyword evidence="9 14" id="KW-0560">Oxidoreductase</keyword>
<dbReference type="RefSeq" id="WP_262431152.1">
    <property type="nucleotide sequence ID" value="NZ_JACRTE010000001.1"/>
</dbReference>
<dbReference type="Gene3D" id="3.30.70.20">
    <property type="match status" value="1"/>
</dbReference>
<keyword evidence="6 14" id="KW-0004">4Fe-4S</keyword>
<feature type="binding site" evidence="15">
    <location>
        <position position="561"/>
    </location>
    <ligand>
        <name>[4Fe-4S] cluster</name>
        <dbReference type="ChEBI" id="CHEBI:49883"/>
        <label>2</label>
    </ligand>
</feature>
<reference evidence="17" key="1">
    <citation type="submission" date="2020-08" db="EMBL/GenBank/DDBJ databases">
        <title>Genome public.</title>
        <authorList>
            <person name="Liu C."/>
            <person name="Sun Q."/>
        </authorList>
    </citation>
    <scope>NUCLEOTIDE SEQUENCE</scope>
    <source>
        <strain evidence="17">NSJ-50</strain>
    </source>
</reference>
<evidence type="ECO:0000256" key="7">
    <source>
        <dbReference type="ARBA" id="ARBA00022723"/>
    </source>
</evidence>
<keyword evidence="11 14" id="KW-0411">Iron-sulfur</keyword>
<dbReference type="InterPro" id="IPR029061">
    <property type="entry name" value="THDP-binding"/>
</dbReference>
<proteinExistence type="predicted"/>
<comment type="catalytic activity">
    <reaction evidence="13 14">
        <text>indole-3-pyruvate + 2 oxidized [2Fe-2S]-[ferredoxin] + CoA = (indol-3-yl)acetyl-CoA + 2 reduced [2Fe-2S]-[ferredoxin] + CO2 + H(+)</text>
        <dbReference type="Rhea" id="RHEA:12645"/>
        <dbReference type="Rhea" id="RHEA-COMP:10000"/>
        <dbReference type="Rhea" id="RHEA-COMP:10001"/>
        <dbReference type="ChEBI" id="CHEBI:15378"/>
        <dbReference type="ChEBI" id="CHEBI:16526"/>
        <dbReference type="ChEBI" id="CHEBI:17640"/>
        <dbReference type="ChEBI" id="CHEBI:33737"/>
        <dbReference type="ChEBI" id="CHEBI:33738"/>
        <dbReference type="ChEBI" id="CHEBI:57271"/>
        <dbReference type="ChEBI" id="CHEBI:57287"/>
        <dbReference type="EC" id="1.2.7.8"/>
    </reaction>
</comment>
<feature type="binding site" evidence="15">
    <location>
        <position position="558"/>
    </location>
    <ligand>
        <name>[4Fe-4S] cluster</name>
        <dbReference type="ChEBI" id="CHEBI:49883"/>
        <label>2</label>
    </ligand>
</feature>
<evidence type="ECO:0000256" key="12">
    <source>
        <dbReference type="ARBA" id="ARBA00030514"/>
    </source>
</evidence>
<gene>
    <name evidence="17" type="primary">iorA</name>
    <name evidence="17" type="ORF">H8706_01095</name>
</gene>
<dbReference type="EC" id="1.2.7.8" evidence="3 14"/>
<dbReference type="InterPro" id="IPR009014">
    <property type="entry name" value="Transketo_C/PFOR_II"/>
</dbReference>
<dbReference type="SUPFAM" id="SSF54862">
    <property type="entry name" value="4Fe-4S ferredoxins"/>
    <property type="match status" value="1"/>
</dbReference>
<evidence type="ECO:0000256" key="13">
    <source>
        <dbReference type="ARBA" id="ARBA00048332"/>
    </source>
</evidence>
<evidence type="ECO:0000256" key="2">
    <source>
        <dbReference type="ARBA" id="ARBA00011238"/>
    </source>
</evidence>
<feature type="binding site" evidence="15">
    <location>
        <position position="536"/>
    </location>
    <ligand>
        <name>[4Fe-4S] cluster</name>
        <dbReference type="ChEBI" id="CHEBI:49883"/>
        <label>1</label>
    </ligand>
</feature>
<comment type="function">
    <text evidence="1 14">Catalyzes the ferredoxin-dependent oxidative decarboxylation of arylpyruvates.</text>
</comment>
<comment type="cofactor">
    <cofactor evidence="14 15">
        <name>[4Fe-4S] cluster</name>
        <dbReference type="ChEBI" id="CHEBI:49883"/>
    </cofactor>
    <text evidence="14 15">Binds 2 [4Fe-4S] clusters. In this family the first cluster has a non-standard and varying [4Fe-4S] binding motif CX(2)CX(2)CX(4-5)CP.</text>
</comment>
<dbReference type="InterPro" id="IPR011766">
    <property type="entry name" value="TPP_enzyme_TPP-bd"/>
</dbReference>
<dbReference type="EMBL" id="JACRTE010000001">
    <property type="protein sequence ID" value="MBC8595466.1"/>
    <property type="molecule type" value="Genomic_DNA"/>
</dbReference>
<dbReference type="GO" id="GO:0030976">
    <property type="term" value="F:thiamine pyrophosphate binding"/>
    <property type="evidence" value="ECO:0007669"/>
    <property type="project" value="InterPro"/>
</dbReference>
<dbReference type="PANTHER" id="PTHR43710:SF5">
    <property type="entry name" value="INDOLEPYRUVATE FERREDOXIN OXIDOREDUCTASE ALPHA SUBUNIT"/>
    <property type="match status" value="1"/>
</dbReference>
<dbReference type="PROSITE" id="PS51379">
    <property type="entry name" value="4FE4S_FER_2"/>
    <property type="match status" value="2"/>
</dbReference>
<evidence type="ECO:0000256" key="15">
    <source>
        <dbReference type="PIRSR" id="PIRSR006439-50"/>
    </source>
</evidence>
<dbReference type="SUPFAM" id="SSF52922">
    <property type="entry name" value="TK C-terminal domain-like"/>
    <property type="match status" value="1"/>
</dbReference>
<keyword evidence="7 14" id="KW-0479">Metal-binding</keyword>
<evidence type="ECO:0000256" key="1">
    <source>
        <dbReference type="ARBA" id="ARBA00002995"/>
    </source>
</evidence>
<dbReference type="CDD" id="cd02008">
    <property type="entry name" value="TPP_IOR_alpha"/>
    <property type="match status" value="1"/>
</dbReference>
<evidence type="ECO:0000313" key="18">
    <source>
        <dbReference type="Proteomes" id="UP000647416"/>
    </source>
</evidence>
<name>A0A926F675_9FIRM</name>
<evidence type="ECO:0000256" key="9">
    <source>
        <dbReference type="ARBA" id="ARBA00023002"/>
    </source>
</evidence>
<evidence type="ECO:0000256" key="6">
    <source>
        <dbReference type="ARBA" id="ARBA00022485"/>
    </source>
</evidence>
<evidence type="ECO:0000256" key="14">
    <source>
        <dbReference type="PIRNR" id="PIRNR006439"/>
    </source>
</evidence>
<dbReference type="InterPro" id="IPR017721">
    <property type="entry name" value="IorA"/>
</dbReference>
<keyword evidence="8 14" id="KW-0249">Electron transport</keyword>
<dbReference type="Pfam" id="PF00037">
    <property type="entry name" value="Fer4"/>
    <property type="match status" value="1"/>
</dbReference>